<protein>
    <recommendedName>
        <fullName evidence="3">YibE/F family protein</fullName>
    </recommendedName>
</protein>
<feature type="transmembrane region" description="Helical" evidence="1">
    <location>
        <begin position="223"/>
        <end position="246"/>
    </location>
</feature>
<evidence type="ECO:0000313" key="2">
    <source>
        <dbReference type="EMBL" id="HHR92397.1"/>
    </source>
</evidence>
<keyword evidence="1" id="KW-0812">Transmembrane</keyword>
<keyword evidence="1" id="KW-0472">Membrane</keyword>
<name>A0A7C5YUY1_UNCC3</name>
<feature type="transmembrane region" description="Helical" evidence="1">
    <location>
        <begin position="190"/>
        <end position="214"/>
    </location>
</feature>
<reference evidence="2" key="1">
    <citation type="journal article" date="2020" name="mSystems">
        <title>Genome- and Community-Level Interaction Insights into Carbon Utilization and Element Cycling Functions of Hydrothermarchaeota in Hydrothermal Sediment.</title>
        <authorList>
            <person name="Zhou Z."/>
            <person name="Liu Y."/>
            <person name="Xu W."/>
            <person name="Pan J."/>
            <person name="Luo Z.H."/>
            <person name="Li M."/>
        </authorList>
    </citation>
    <scope>NUCLEOTIDE SEQUENCE [LARGE SCALE GENOMIC DNA]</scope>
    <source>
        <strain evidence="2">SpSt-1042</strain>
    </source>
</reference>
<proteinExistence type="predicted"/>
<dbReference type="EMBL" id="DRVY01000082">
    <property type="protein sequence ID" value="HHR92397.1"/>
    <property type="molecule type" value="Genomic_DNA"/>
</dbReference>
<organism evidence="2">
    <name type="scientific">candidate division CPR3 bacterium</name>
    <dbReference type="NCBI Taxonomy" id="2268181"/>
    <lineage>
        <taxon>Bacteria</taxon>
        <taxon>Bacteria division CPR3</taxon>
    </lineage>
</organism>
<feature type="transmembrane region" description="Helical" evidence="1">
    <location>
        <begin position="293"/>
        <end position="317"/>
    </location>
</feature>
<dbReference type="AlphaFoldDB" id="A0A7C5YUY1"/>
<evidence type="ECO:0000256" key="1">
    <source>
        <dbReference type="SAM" id="Phobius"/>
    </source>
</evidence>
<sequence length="408" mass="45858">MKNKPCFSLKFFLFLFILFLSSFLISRNVYAKERATAIVTEIESPTLKQENDRYFYQQRVLLTITSGIFKNTEEETTYTFPRSTMARALNVGDQVVVEIDPENTYQRVDIVDFNRSRQLFFIPLILLFLLGAIIGISQVESIATVIGSIVIPALVILCYKVLSWPPILVFGLSSFIIATLIFLLKFKRQITFYTAISSFLISTTLIGIGLYAIVKSLNTAAGILYPFITIFGISITDYNAIISIVITMLLIFTWASTVNTICITTENLISLYLQQEVKSKSEIIKRNITKSSLTLRSTVFIPISVTTSLATAIILATHPYVSLKELFNSEILTFLSIFSLTPILGITIPLIATSFISTIAFSFTQPHRILSDKEAIKLLPPVFKMSEKKVRKEKKGKKPVISSLEENV</sequence>
<feature type="transmembrane region" description="Helical" evidence="1">
    <location>
        <begin position="166"/>
        <end position="184"/>
    </location>
</feature>
<feature type="transmembrane region" description="Helical" evidence="1">
    <location>
        <begin position="119"/>
        <end position="136"/>
    </location>
</feature>
<feature type="transmembrane region" description="Helical" evidence="1">
    <location>
        <begin position="337"/>
        <end position="363"/>
    </location>
</feature>
<accession>A0A7C5YUY1</accession>
<comment type="caution">
    <text evidence="2">The sequence shown here is derived from an EMBL/GenBank/DDBJ whole genome shotgun (WGS) entry which is preliminary data.</text>
</comment>
<feature type="transmembrane region" description="Helical" evidence="1">
    <location>
        <begin position="12"/>
        <end position="30"/>
    </location>
</feature>
<evidence type="ECO:0008006" key="3">
    <source>
        <dbReference type="Google" id="ProtNLM"/>
    </source>
</evidence>
<keyword evidence="1" id="KW-1133">Transmembrane helix</keyword>
<gene>
    <name evidence="2" type="ORF">ENL96_02695</name>
</gene>